<dbReference type="SUPFAM" id="SSF52540">
    <property type="entry name" value="P-loop containing nucleoside triphosphate hydrolases"/>
    <property type="match status" value="1"/>
</dbReference>
<sequence length="272" mass="30424">MEDTPDRRIPTGIASLDPVLDGGVPPGSVILLLGDIGAGNTDFVRSSAIFAAKKKRESETEQEGEILYITITRIRDDILDEAAKSVSADLYTAMETGVRFEDLSELYFDASVVPVEWYSTTDILSRMQNSARREDLLGEFAALLSRTTPASIIYVDSLTDLAAQANTPEEWRELTALLRGIQRVSKVWGSVVYLPLTRGVLPPNRELEIQDITDAVVLFRWEETQGMRRQRTMYFQKFRGVMPNLEERDLVKFAVKITSGGGFEVSNIRVVI</sequence>
<dbReference type="Proteomes" id="UP000292580">
    <property type="component" value="Unassembled WGS sequence"/>
</dbReference>
<name>A0A483CZH5_9EURY</name>
<dbReference type="OrthoDB" id="337234at2157"/>
<comment type="caution">
    <text evidence="4">The sequence shown here is derived from an EMBL/GenBank/DDBJ whole genome shotgun (WGS) entry which is preliminary data.</text>
</comment>
<evidence type="ECO:0000313" key="4">
    <source>
        <dbReference type="EMBL" id="TAJ45782.1"/>
    </source>
</evidence>
<gene>
    <name evidence="4" type="ORF">CUJ86_03475</name>
</gene>
<evidence type="ECO:0000256" key="1">
    <source>
        <dbReference type="ARBA" id="ARBA00022741"/>
    </source>
</evidence>
<dbReference type="GO" id="GO:0005524">
    <property type="term" value="F:ATP binding"/>
    <property type="evidence" value="ECO:0007669"/>
    <property type="project" value="UniProtKB-KW"/>
</dbReference>
<dbReference type="Gene3D" id="3.40.50.300">
    <property type="entry name" value="P-loop containing nucleotide triphosphate hydrolases"/>
    <property type="match status" value="1"/>
</dbReference>
<dbReference type="RefSeq" id="WP_130646148.1">
    <property type="nucleotide sequence ID" value="NZ_PGCL01000001.1"/>
</dbReference>
<organism evidence="4 5">
    <name type="scientific">Methanofollis fontis</name>
    <dbReference type="NCBI Taxonomy" id="2052832"/>
    <lineage>
        <taxon>Archaea</taxon>
        <taxon>Methanobacteriati</taxon>
        <taxon>Methanobacteriota</taxon>
        <taxon>Stenosarchaea group</taxon>
        <taxon>Methanomicrobia</taxon>
        <taxon>Methanomicrobiales</taxon>
        <taxon>Methanomicrobiaceae</taxon>
        <taxon>Methanofollis</taxon>
    </lineage>
</organism>
<proteinExistence type="predicted"/>
<dbReference type="Pfam" id="PF06745">
    <property type="entry name" value="ATPase"/>
    <property type="match status" value="1"/>
</dbReference>
<keyword evidence="1" id="KW-0547">Nucleotide-binding</keyword>
<keyword evidence="2" id="KW-0067">ATP-binding</keyword>
<keyword evidence="5" id="KW-1185">Reference proteome</keyword>
<accession>A0A483CZH5</accession>
<dbReference type="InterPro" id="IPR027417">
    <property type="entry name" value="P-loop_NTPase"/>
</dbReference>
<evidence type="ECO:0000259" key="3">
    <source>
        <dbReference type="Pfam" id="PF06745"/>
    </source>
</evidence>
<dbReference type="InterPro" id="IPR014774">
    <property type="entry name" value="KaiC-like_dom"/>
</dbReference>
<dbReference type="PANTHER" id="PTHR43637">
    <property type="entry name" value="UPF0273 PROTEIN TM_0370"/>
    <property type="match status" value="1"/>
</dbReference>
<feature type="domain" description="KaiC-like" evidence="3">
    <location>
        <begin position="9"/>
        <end position="242"/>
    </location>
</feature>
<dbReference type="AlphaFoldDB" id="A0A483CZH5"/>
<evidence type="ECO:0000313" key="5">
    <source>
        <dbReference type="Proteomes" id="UP000292580"/>
    </source>
</evidence>
<dbReference type="PANTHER" id="PTHR43637:SF2">
    <property type="entry name" value="PROTEIN GVPD 1"/>
    <property type="match status" value="1"/>
</dbReference>
<evidence type="ECO:0000256" key="2">
    <source>
        <dbReference type="ARBA" id="ARBA00022840"/>
    </source>
</evidence>
<protein>
    <recommendedName>
        <fullName evidence="3">KaiC-like domain-containing protein</fullName>
    </recommendedName>
</protein>
<dbReference type="EMBL" id="PGCL01000001">
    <property type="protein sequence ID" value="TAJ45782.1"/>
    <property type="molecule type" value="Genomic_DNA"/>
</dbReference>
<reference evidence="4 5" key="1">
    <citation type="submission" date="2017-11" db="EMBL/GenBank/DDBJ databases">
        <title>Isolation and Characterization of Methanofollis Species from Methane Seep Offshore SW Taiwan.</title>
        <authorList>
            <person name="Teng N.-H."/>
            <person name="Lai M.-C."/>
            <person name="Chen S.-C."/>
        </authorList>
    </citation>
    <scope>NUCLEOTIDE SEQUENCE [LARGE SCALE GENOMIC DNA]</scope>
    <source>
        <strain evidence="4 5">FWC-SCC2</strain>
    </source>
</reference>